<comment type="catalytic activity">
    <reaction evidence="12">
        <text>K(+)(in) = K(+)(out)</text>
        <dbReference type="Rhea" id="RHEA:29463"/>
        <dbReference type="ChEBI" id="CHEBI:29103"/>
    </reaction>
</comment>
<dbReference type="InterPro" id="IPR010617">
    <property type="entry name" value="TMEM175-like"/>
</dbReference>
<gene>
    <name evidence="14" type="ORF">ACFVKH_07245</name>
</gene>
<evidence type="ECO:0000256" key="6">
    <source>
        <dbReference type="ARBA" id="ARBA00022826"/>
    </source>
</evidence>
<evidence type="ECO:0000256" key="13">
    <source>
        <dbReference type="SAM" id="Phobius"/>
    </source>
</evidence>
<keyword evidence="9" id="KW-0406">Ion transport</keyword>
<keyword evidence="15" id="KW-1185">Reference proteome</keyword>
<evidence type="ECO:0000256" key="12">
    <source>
        <dbReference type="ARBA" id="ARBA00034430"/>
    </source>
</evidence>
<feature type="transmembrane region" description="Helical" evidence="13">
    <location>
        <begin position="154"/>
        <end position="174"/>
    </location>
</feature>
<evidence type="ECO:0000313" key="15">
    <source>
        <dbReference type="Proteomes" id="UP001600165"/>
    </source>
</evidence>
<keyword evidence="10 13" id="KW-0472">Membrane</keyword>
<evidence type="ECO:0000256" key="11">
    <source>
        <dbReference type="ARBA" id="ARBA00023303"/>
    </source>
</evidence>
<dbReference type="EMBL" id="JBHZOL010000048">
    <property type="protein sequence ID" value="MFE4106063.1"/>
    <property type="molecule type" value="Genomic_DNA"/>
</dbReference>
<protein>
    <submittedName>
        <fullName evidence="14">TMEM175 family protein</fullName>
    </submittedName>
</protein>
<keyword evidence="7" id="KW-0630">Potassium</keyword>
<dbReference type="RefSeq" id="WP_377963459.1">
    <property type="nucleotide sequence ID" value="NZ_JBHZOL010000048.1"/>
</dbReference>
<reference evidence="14 15" key="1">
    <citation type="submission" date="2024-10" db="EMBL/GenBank/DDBJ databases">
        <authorList>
            <person name="Ratan Roy A."/>
            <person name="Morales Sandoval P.H."/>
            <person name="De Los Santos Villalobos S."/>
            <person name="Chakraborty S."/>
            <person name="Mukherjee J."/>
        </authorList>
    </citation>
    <scope>NUCLEOTIDE SEQUENCE [LARGE SCALE GENOMIC DNA]</scope>
    <source>
        <strain evidence="14 15">S1</strain>
    </source>
</reference>
<evidence type="ECO:0000256" key="5">
    <source>
        <dbReference type="ARBA" id="ARBA00022692"/>
    </source>
</evidence>
<evidence type="ECO:0000256" key="3">
    <source>
        <dbReference type="ARBA" id="ARBA00022448"/>
    </source>
</evidence>
<accession>A0ABW6ID20</accession>
<comment type="subcellular location">
    <subcellularLocation>
        <location evidence="1">Membrane</location>
        <topology evidence="1">Multi-pass membrane protein</topology>
    </subcellularLocation>
</comment>
<feature type="transmembrane region" description="Helical" evidence="13">
    <location>
        <begin position="52"/>
        <end position="69"/>
    </location>
</feature>
<comment type="caution">
    <text evidence="14">The sequence shown here is derived from an EMBL/GenBank/DDBJ whole genome shotgun (WGS) entry which is preliminary data.</text>
</comment>
<evidence type="ECO:0000256" key="4">
    <source>
        <dbReference type="ARBA" id="ARBA00022538"/>
    </source>
</evidence>
<keyword evidence="5 13" id="KW-0812">Transmembrane</keyword>
<evidence type="ECO:0000256" key="1">
    <source>
        <dbReference type="ARBA" id="ARBA00004141"/>
    </source>
</evidence>
<evidence type="ECO:0000313" key="14">
    <source>
        <dbReference type="EMBL" id="MFE4106063.1"/>
    </source>
</evidence>
<sequence>MKRDKLGLDRIIFFSDAVFAIAITLLSLDLRLPANTQQDSVGYDLIRLLPEYQSYATSFIVIGLYWISHHHYFRFIRRYDYLFVAINIGLLMCIAALPFATSVLDTYSNHRSAVAFYALCMMLTGLMKTWLWHYATQNFRLVHRRLSVQRIRLLTQRALIPPLVFAASIGLAMLSPALAKLSWGAIALVFF</sequence>
<keyword evidence="3" id="KW-0813">Transport</keyword>
<evidence type="ECO:0000256" key="8">
    <source>
        <dbReference type="ARBA" id="ARBA00022989"/>
    </source>
</evidence>
<dbReference type="PANTHER" id="PTHR31462:SF5">
    <property type="entry name" value="ENDOSOMAL_LYSOSOMAL PROTON CHANNEL TMEM175"/>
    <property type="match status" value="1"/>
</dbReference>
<keyword evidence="6" id="KW-0631">Potassium channel</keyword>
<dbReference type="PANTHER" id="PTHR31462">
    <property type="entry name" value="ENDOSOMAL/LYSOSOMAL POTASSIUM CHANNEL TMEM175"/>
    <property type="match status" value="1"/>
</dbReference>
<proteinExistence type="inferred from homology"/>
<dbReference type="Pfam" id="PF06736">
    <property type="entry name" value="TMEM175"/>
    <property type="match status" value="1"/>
</dbReference>
<comment type="similarity">
    <text evidence="2">Belongs to the TMEM175 family.</text>
</comment>
<name>A0ABW6ID20_9CYAN</name>
<evidence type="ECO:0000256" key="9">
    <source>
        <dbReference type="ARBA" id="ARBA00023065"/>
    </source>
</evidence>
<evidence type="ECO:0000256" key="2">
    <source>
        <dbReference type="ARBA" id="ARBA00006920"/>
    </source>
</evidence>
<evidence type="ECO:0000256" key="10">
    <source>
        <dbReference type="ARBA" id="ARBA00023136"/>
    </source>
</evidence>
<keyword evidence="8 13" id="KW-1133">Transmembrane helix</keyword>
<feature type="transmembrane region" description="Helical" evidence="13">
    <location>
        <begin position="113"/>
        <end position="133"/>
    </location>
</feature>
<organism evidence="14 15">
    <name type="scientific">Almyronema epifaneia S1</name>
    <dbReference type="NCBI Taxonomy" id="2991925"/>
    <lineage>
        <taxon>Bacteria</taxon>
        <taxon>Bacillati</taxon>
        <taxon>Cyanobacteriota</taxon>
        <taxon>Cyanophyceae</taxon>
        <taxon>Nodosilineales</taxon>
        <taxon>Nodosilineaceae</taxon>
        <taxon>Almyronema</taxon>
        <taxon>Almyronema epifaneia</taxon>
    </lineage>
</organism>
<feature type="transmembrane region" description="Helical" evidence="13">
    <location>
        <begin position="12"/>
        <end position="32"/>
    </location>
</feature>
<evidence type="ECO:0000256" key="7">
    <source>
        <dbReference type="ARBA" id="ARBA00022958"/>
    </source>
</evidence>
<keyword evidence="11" id="KW-0407">Ion channel</keyword>
<keyword evidence="4" id="KW-0633">Potassium transport</keyword>
<dbReference type="Proteomes" id="UP001600165">
    <property type="component" value="Unassembled WGS sequence"/>
</dbReference>
<feature type="transmembrane region" description="Helical" evidence="13">
    <location>
        <begin position="81"/>
        <end position="101"/>
    </location>
</feature>